<protein>
    <recommendedName>
        <fullName evidence="1">Phage tail assembly chaperone-like domain-containing protein</fullName>
    </recommendedName>
</protein>
<dbReference type="Pfam" id="PF16778">
    <property type="entry name" value="Phage_tail_APC"/>
    <property type="match status" value="1"/>
</dbReference>
<evidence type="ECO:0000259" key="1">
    <source>
        <dbReference type="Pfam" id="PF16778"/>
    </source>
</evidence>
<feature type="domain" description="Phage tail assembly chaperone-like" evidence="1">
    <location>
        <begin position="43"/>
        <end position="101"/>
    </location>
</feature>
<reference evidence="2 3" key="1">
    <citation type="submission" date="2013-07" db="EMBL/GenBank/DDBJ databases">
        <title>Comparative Genomic and Metabolomic Analysis of Twelve Strains of Pseudoalteromonas luteoviolacea.</title>
        <authorList>
            <person name="Vynne N.G."/>
            <person name="Mansson M."/>
            <person name="Gram L."/>
        </authorList>
    </citation>
    <scope>NUCLEOTIDE SEQUENCE [LARGE SCALE GENOMIC DNA]</scope>
    <source>
        <strain evidence="2 3">S4060-1</strain>
    </source>
</reference>
<comment type="caution">
    <text evidence="2">The sequence shown here is derived from an EMBL/GenBank/DDBJ whole genome shotgun (WGS) entry which is preliminary data.</text>
</comment>
<name>A0A167MRB5_9GAMM</name>
<organism evidence="2 3">
    <name type="scientific">Pseudoalteromonas luteoviolacea S4060-1</name>
    <dbReference type="NCBI Taxonomy" id="1365257"/>
    <lineage>
        <taxon>Bacteria</taxon>
        <taxon>Pseudomonadati</taxon>
        <taxon>Pseudomonadota</taxon>
        <taxon>Gammaproteobacteria</taxon>
        <taxon>Alteromonadales</taxon>
        <taxon>Pseudoalteromonadaceae</taxon>
        <taxon>Pseudoalteromonas</taxon>
    </lineage>
</organism>
<proteinExistence type="predicted"/>
<evidence type="ECO:0000313" key="2">
    <source>
        <dbReference type="EMBL" id="KZN66833.1"/>
    </source>
</evidence>
<dbReference type="RefSeq" id="WP_081225465.1">
    <property type="nucleotide sequence ID" value="NZ_AUXX01000016.1"/>
</dbReference>
<dbReference type="Proteomes" id="UP000076661">
    <property type="component" value="Unassembled WGS sequence"/>
</dbReference>
<sequence length="101" mass="11632">MDITICGQTVFGVINSEEDYQYLKSLGFDSAATEKAIDQLKWSSIRTKRNQLLAESDFTQMSDIDLSDDMKQQWSLYRKALRAIPQTYSSVEDVEWPKEPS</sequence>
<evidence type="ECO:0000313" key="3">
    <source>
        <dbReference type="Proteomes" id="UP000076661"/>
    </source>
</evidence>
<dbReference type="PATRIC" id="fig|1365257.3.peg.2399"/>
<dbReference type="AlphaFoldDB" id="A0A167MRB5"/>
<accession>A0A167MRB5</accession>
<dbReference type="Gene3D" id="6.10.140.1310">
    <property type="match status" value="1"/>
</dbReference>
<gene>
    <name evidence="2" type="ORF">N478_18540</name>
</gene>
<dbReference type="EMBL" id="AUXX01000016">
    <property type="protein sequence ID" value="KZN66833.1"/>
    <property type="molecule type" value="Genomic_DNA"/>
</dbReference>
<dbReference type="InterPro" id="IPR031893">
    <property type="entry name" value="Phage_tail_APC"/>
</dbReference>